<name>A0A7L5BX41_9RHOB</name>
<dbReference type="KEGG" id="hdh:G5B40_13015"/>
<evidence type="ECO:0000259" key="2">
    <source>
        <dbReference type="PROSITE" id="PS50828"/>
    </source>
</evidence>
<dbReference type="PANTHER" id="PTHR35562">
    <property type="entry name" value="DNA ENDONUCLEASE SMRA-RELATED"/>
    <property type="match status" value="1"/>
</dbReference>
<dbReference type="PROSITE" id="PS50828">
    <property type="entry name" value="SMR"/>
    <property type="match status" value="1"/>
</dbReference>
<dbReference type="Pfam" id="PF01713">
    <property type="entry name" value="Smr"/>
    <property type="match status" value="1"/>
</dbReference>
<feature type="region of interest" description="Disordered" evidence="1">
    <location>
        <begin position="74"/>
        <end position="103"/>
    </location>
</feature>
<evidence type="ECO:0000256" key="1">
    <source>
        <dbReference type="SAM" id="MobiDB-lite"/>
    </source>
</evidence>
<dbReference type="Gene3D" id="3.30.1370.110">
    <property type="match status" value="1"/>
</dbReference>
<dbReference type="Proteomes" id="UP000503336">
    <property type="component" value="Chromosome"/>
</dbReference>
<accession>A0A7L5BX41</accession>
<gene>
    <name evidence="3" type="ORF">G5B40_13015</name>
</gene>
<feature type="domain" description="Smr" evidence="2">
    <location>
        <begin position="104"/>
        <end position="188"/>
    </location>
</feature>
<sequence length="191" mass="20509">MSRRRGRSPTTEELALWDEIAVSLRRRTKTAATPEPAPVKLKSASVNVIAKPVSAPTQAIALRPPGRAAPPFTLPAAPAPRPSGLDRATETRLRKGRRAPDARLDLHGMTAQRAHRALIGFVEQSSAAGRRCLLVITGKGGLNDAAPGVLHRETPFWLAAPPLADMIVNVTPAHPRHGGGGALYVYLKRRR</sequence>
<organism evidence="3 4">
    <name type="scientific">Pikeienuella piscinae</name>
    <dbReference type="NCBI Taxonomy" id="2748098"/>
    <lineage>
        <taxon>Bacteria</taxon>
        <taxon>Pseudomonadati</taxon>
        <taxon>Pseudomonadota</taxon>
        <taxon>Alphaproteobacteria</taxon>
        <taxon>Rhodobacterales</taxon>
        <taxon>Paracoccaceae</taxon>
        <taxon>Pikeienuella</taxon>
    </lineage>
</organism>
<dbReference type="EMBL" id="CP049056">
    <property type="protein sequence ID" value="QIE56302.1"/>
    <property type="molecule type" value="Genomic_DNA"/>
</dbReference>
<protein>
    <submittedName>
        <fullName evidence="3">DNA mismatch repair protein MutS</fullName>
    </submittedName>
</protein>
<feature type="compositionally biased region" description="Basic and acidic residues" evidence="1">
    <location>
        <begin position="87"/>
        <end position="103"/>
    </location>
</feature>
<dbReference type="SMART" id="SM00463">
    <property type="entry name" value="SMR"/>
    <property type="match status" value="1"/>
</dbReference>
<dbReference type="RefSeq" id="WP_165099358.1">
    <property type="nucleotide sequence ID" value="NZ_CP049056.1"/>
</dbReference>
<dbReference type="SUPFAM" id="SSF160443">
    <property type="entry name" value="SMR domain-like"/>
    <property type="match status" value="1"/>
</dbReference>
<dbReference type="PANTHER" id="PTHR35562:SF2">
    <property type="entry name" value="DNA ENDONUCLEASE SMRA-RELATED"/>
    <property type="match status" value="1"/>
</dbReference>
<evidence type="ECO:0000313" key="3">
    <source>
        <dbReference type="EMBL" id="QIE56302.1"/>
    </source>
</evidence>
<reference evidence="3 4" key="1">
    <citation type="submission" date="2020-02" db="EMBL/GenBank/DDBJ databases">
        <title>complete genome sequence of Rhodobacteraceae bacterium.</title>
        <authorList>
            <person name="Park J."/>
            <person name="Kim Y.-S."/>
            <person name="Kim K.-H."/>
        </authorList>
    </citation>
    <scope>NUCLEOTIDE SEQUENCE [LARGE SCALE GENOMIC DNA]</scope>
    <source>
        <strain evidence="3 4">RR4-56</strain>
    </source>
</reference>
<evidence type="ECO:0000313" key="4">
    <source>
        <dbReference type="Proteomes" id="UP000503336"/>
    </source>
</evidence>
<proteinExistence type="predicted"/>
<dbReference type="AlphaFoldDB" id="A0A7L5BX41"/>
<dbReference type="InterPro" id="IPR036063">
    <property type="entry name" value="Smr_dom_sf"/>
</dbReference>
<dbReference type="InterPro" id="IPR002625">
    <property type="entry name" value="Smr_dom"/>
</dbReference>
<keyword evidence="4" id="KW-1185">Reference proteome</keyword>